<reference evidence="1" key="2">
    <citation type="submission" date="2021-10" db="EMBL/GenBank/DDBJ databases">
        <authorList>
            <person name="Mesa V."/>
        </authorList>
    </citation>
    <scope>NUCLEOTIDE SEQUENCE</scope>
    <source>
        <strain evidence="1">CC3_PB</strain>
    </source>
</reference>
<sequence length="72" mass="7955">MEYILSMTFNTEGGKTTNMSITGVKNDIKEAQVLALMNLIIEKNIFLVDSGSLISKNSAKLTQRVVTKYEVA</sequence>
<dbReference type="AlphaFoldDB" id="A0A2A7MC67"/>
<evidence type="ECO:0000313" key="3">
    <source>
        <dbReference type="EMBL" id="PEG29189.1"/>
    </source>
</evidence>
<dbReference type="InterPro" id="IPR021321">
    <property type="entry name" value="DUF2922"/>
</dbReference>
<dbReference type="EMBL" id="CAMTCP010000122">
    <property type="protein sequence ID" value="CAI3569422.1"/>
    <property type="molecule type" value="Genomic_DNA"/>
</dbReference>
<proteinExistence type="predicted"/>
<reference evidence="2" key="3">
    <citation type="submission" date="2022-10" db="EMBL/GenBank/DDBJ databases">
        <authorList>
            <person name="Aires J."/>
            <person name="Mesa V."/>
        </authorList>
    </citation>
    <scope>NUCLEOTIDE SEQUENCE</scope>
    <source>
        <strain evidence="2">Clostridium neonatale JD116</strain>
    </source>
</reference>
<name>A0A2A7MC67_9CLOT</name>
<evidence type="ECO:0000313" key="4">
    <source>
        <dbReference type="Proteomes" id="UP000220840"/>
    </source>
</evidence>
<dbReference type="GeneID" id="68876031"/>
<keyword evidence="4" id="KW-1185">Reference proteome</keyword>
<dbReference type="EMBL" id="CAKJVE010000004">
    <property type="protein sequence ID" value="CAG9711084.1"/>
    <property type="molecule type" value="Genomic_DNA"/>
</dbReference>
<protein>
    <submittedName>
        <fullName evidence="3">DUF2922 domain-containing protein</fullName>
    </submittedName>
</protein>
<dbReference type="RefSeq" id="WP_058293916.1">
    <property type="nucleotide sequence ID" value="NZ_CAKJVD010000014.1"/>
</dbReference>
<dbReference type="Proteomes" id="UP000789738">
    <property type="component" value="Unassembled WGS sequence"/>
</dbReference>
<dbReference type="Pfam" id="PF11148">
    <property type="entry name" value="DUF2922"/>
    <property type="match status" value="1"/>
</dbReference>
<dbReference type="Proteomes" id="UP001189143">
    <property type="component" value="Unassembled WGS sequence"/>
</dbReference>
<organism evidence="3 4">
    <name type="scientific">Clostridium neonatale</name>
    <dbReference type="NCBI Taxonomy" id="137838"/>
    <lineage>
        <taxon>Bacteria</taxon>
        <taxon>Bacillati</taxon>
        <taxon>Bacillota</taxon>
        <taxon>Clostridia</taxon>
        <taxon>Eubacteriales</taxon>
        <taxon>Clostridiaceae</taxon>
        <taxon>Clostridium</taxon>
    </lineage>
</organism>
<evidence type="ECO:0000313" key="1">
    <source>
        <dbReference type="EMBL" id="CAG9711084.1"/>
    </source>
</evidence>
<gene>
    <name evidence="2" type="ORF">CNEO2_200074</name>
    <name evidence="1" type="ORF">CNEO_45060</name>
    <name evidence="3" type="ORF">CQ394_17590</name>
</gene>
<reference evidence="3 4" key="1">
    <citation type="submission" date="2017-10" db="EMBL/GenBank/DDBJ databases">
        <title>Effective Description of Clostridium neonatale sp. nov. linked to necrotizing enterocolitis in neonates and a clarification of species assignable to the genus Clostridium (Prazmowski 1880) emend. Lawson and Rainey 2016.</title>
        <authorList>
            <person name="Bernard K."/>
            <person name="Burdz T."/>
            <person name="Wiebe D."/>
            <person name="Balcewich B."/>
            <person name="Alfa M."/>
            <person name="Bernier A.-M."/>
        </authorList>
    </citation>
    <scope>NUCLEOTIDE SEQUENCE [LARGE SCALE GENOMIC DNA]</scope>
    <source>
        <strain evidence="3 4">LCDC99A005</strain>
    </source>
</reference>
<dbReference type="OrthoDB" id="9795264at2"/>
<dbReference type="Proteomes" id="UP000220840">
    <property type="component" value="Unassembled WGS sequence"/>
</dbReference>
<comment type="caution">
    <text evidence="3">The sequence shown here is derived from an EMBL/GenBank/DDBJ whole genome shotgun (WGS) entry which is preliminary data.</text>
</comment>
<evidence type="ECO:0000313" key="2">
    <source>
        <dbReference type="EMBL" id="CAI3569422.1"/>
    </source>
</evidence>
<dbReference type="EMBL" id="PDCJ01000004">
    <property type="protein sequence ID" value="PEG29189.1"/>
    <property type="molecule type" value="Genomic_DNA"/>
</dbReference>
<accession>A0A2A7MC67</accession>